<proteinExistence type="predicted"/>
<comment type="caution">
    <text evidence="2">The sequence shown here is derived from an EMBL/GenBank/DDBJ whole genome shotgun (WGS) entry which is preliminary data.</text>
</comment>
<keyword evidence="3" id="KW-1185">Reference proteome</keyword>
<feature type="transmembrane region" description="Helical" evidence="1">
    <location>
        <begin position="12"/>
        <end position="38"/>
    </location>
</feature>
<feature type="transmembrane region" description="Helical" evidence="1">
    <location>
        <begin position="188"/>
        <end position="210"/>
    </location>
</feature>
<dbReference type="OrthoDB" id="111691at2"/>
<accession>A0A5S5C054</accession>
<sequence length="416" mass="47459">MKKNKKLNQWLWKWHFIAGLISLPFILILSITGGIYLFKSIYEEPIYKEIKEVIPDGEALSYQEQWKIAKENALTKPSAVVVPTTTTEATEFVSGRFGNATSIFIDPYKGEVSGELLPKNSFMFKIRKLHGELLLGKTGTLLIELVASWMVVLIITGLFIWWPARGWRIKGFFVPRIKSGKQTFYRDLHAITGFWISILLLITLAGGFPWTDVFGNNFKWVQKITHTGFPNDWNGTTIISTRDGLPITLDQMIATAKQEKLPGITKITLPQNKTGVFSVSNTYPLDQSQQIMLHFDQYTGKTLVKKKWDDVGVLMRSRMWVMAFHQGQFGNWNWLLMLFTALFLIVISVAAITHYLVRKRKNIWGVPNVPSSFTAGYWVLGSIIFLSVVFPLFGASILLIATTNYIFRKKKQFTSL</sequence>
<name>A0A5S5C054_9FLAO</name>
<dbReference type="RefSeq" id="WP_148782842.1">
    <property type="nucleotide sequence ID" value="NZ_VNHU01000006.1"/>
</dbReference>
<dbReference type="AlphaFoldDB" id="A0A5S5C054"/>
<evidence type="ECO:0000313" key="2">
    <source>
        <dbReference type="EMBL" id="TYP72805.1"/>
    </source>
</evidence>
<reference evidence="2 3" key="1">
    <citation type="submission" date="2019-07" db="EMBL/GenBank/DDBJ databases">
        <title>Genomic Encyclopedia of Archaeal and Bacterial Type Strains, Phase II (KMG-II): from individual species to whole genera.</title>
        <authorList>
            <person name="Goeker M."/>
        </authorList>
    </citation>
    <scope>NUCLEOTIDE SEQUENCE [LARGE SCALE GENOMIC DNA]</scope>
    <source>
        <strain evidence="2 3">DSM 17527</strain>
    </source>
</reference>
<keyword evidence="1" id="KW-0472">Membrane</keyword>
<dbReference type="Pfam" id="PF03929">
    <property type="entry name" value="PepSY_TM"/>
    <property type="match status" value="1"/>
</dbReference>
<protein>
    <submittedName>
        <fullName evidence="2">Putative iron-regulated membrane protein</fullName>
    </submittedName>
</protein>
<feature type="transmembrane region" description="Helical" evidence="1">
    <location>
        <begin position="377"/>
        <end position="401"/>
    </location>
</feature>
<dbReference type="InterPro" id="IPR005625">
    <property type="entry name" value="PepSY-ass_TM"/>
</dbReference>
<dbReference type="Proteomes" id="UP000324376">
    <property type="component" value="Unassembled WGS sequence"/>
</dbReference>
<dbReference type="PANTHER" id="PTHR34219">
    <property type="entry name" value="IRON-REGULATED INNER MEMBRANE PROTEIN-RELATED"/>
    <property type="match status" value="1"/>
</dbReference>
<organism evidence="2 3">
    <name type="scientific">Aquimarina intermedia</name>
    <dbReference type="NCBI Taxonomy" id="350814"/>
    <lineage>
        <taxon>Bacteria</taxon>
        <taxon>Pseudomonadati</taxon>
        <taxon>Bacteroidota</taxon>
        <taxon>Flavobacteriia</taxon>
        <taxon>Flavobacteriales</taxon>
        <taxon>Flavobacteriaceae</taxon>
        <taxon>Aquimarina</taxon>
    </lineage>
</organism>
<gene>
    <name evidence="2" type="ORF">BD809_10653</name>
</gene>
<evidence type="ECO:0000256" key="1">
    <source>
        <dbReference type="SAM" id="Phobius"/>
    </source>
</evidence>
<feature type="transmembrane region" description="Helical" evidence="1">
    <location>
        <begin position="141"/>
        <end position="162"/>
    </location>
</feature>
<dbReference type="EMBL" id="VNHU01000006">
    <property type="protein sequence ID" value="TYP72805.1"/>
    <property type="molecule type" value="Genomic_DNA"/>
</dbReference>
<keyword evidence="1" id="KW-0812">Transmembrane</keyword>
<keyword evidence="1" id="KW-1133">Transmembrane helix</keyword>
<feature type="transmembrane region" description="Helical" evidence="1">
    <location>
        <begin position="334"/>
        <end position="357"/>
    </location>
</feature>
<dbReference type="PANTHER" id="PTHR34219:SF1">
    <property type="entry name" value="PEPSY DOMAIN-CONTAINING PROTEIN"/>
    <property type="match status" value="1"/>
</dbReference>
<evidence type="ECO:0000313" key="3">
    <source>
        <dbReference type="Proteomes" id="UP000324376"/>
    </source>
</evidence>